<evidence type="ECO:0000256" key="8">
    <source>
        <dbReference type="SAM" id="Phobius"/>
    </source>
</evidence>
<proteinExistence type="inferred from homology"/>
<dbReference type="InterPro" id="IPR003362">
    <property type="entry name" value="Bact_transf"/>
</dbReference>
<dbReference type="Pfam" id="PF13727">
    <property type="entry name" value="CoA_binding_3"/>
    <property type="match status" value="1"/>
</dbReference>
<dbReference type="NCBIfam" id="TIGR03025">
    <property type="entry name" value="EPS_sugtrans"/>
    <property type="match status" value="1"/>
</dbReference>
<feature type="transmembrane region" description="Helical" evidence="8">
    <location>
        <begin position="101"/>
        <end position="122"/>
    </location>
</feature>
<sequence>MSTTTADEVQSVRRKRRGISREMCSDIVATLQVLIVTGAAALATPFATLTELPDGFLIEARPIVLISAGFLTSLVYVEALRQGGYFRFDQMLDPWGTARGVAWRFALILLSLIAACYALNLPQLLSRGWLVAWAVIGIAGVVASRFLVARILRKLSASGGLLCRRLVFVGAPNRTQYIAQRAAATEASVEIVHSFDQAALEDPESDEFITLQHMVEDGMVDDIIVCPKGDDDDNSMTKILDQLRRLPVHVSLGPHPIWVSRGGRLETVGEVPTYVVQRRPISGWGQFTKMLEDKVLGFLLLLALSPVMLACAIAVKLDSKGPVFFVQRRQGMAGDIFPIIKFRSMRVMEDGDDVQQATEDDDRITRVGRFLRRTSLDELPQLFNVLKGEMSLVGPRPHALKHDEYYSALIKDYAARHRVKPGMTGWAQVNGFRGETSEPEKMEARLRYDLQYIENWSLWFDLRILVLTVKAVLKPQNAY</sequence>
<evidence type="ECO:0000256" key="2">
    <source>
        <dbReference type="ARBA" id="ARBA00006464"/>
    </source>
</evidence>
<feature type="transmembrane region" description="Helical" evidence="8">
    <location>
        <begin position="128"/>
        <end position="148"/>
    </location>
</feature>
<comment type="subcellular location">
    <subcellularLocation>
        <location evidence="1">Membrane</location>
        <topology evidence="1">Multi-pass membrane protein</topology>
    </subcellularLocation>
</comment>
<dbReference type="RefSeq" id="WP_189576683.1">
    <property type="nucleotide sequence ID" value="NZ_BMXU01000002.1"/>
</dbReference>
<dbReference type="InterPro" id="IPR017473">
    <property type="entry name" value="Undecaprenyl-P_gluc_Ptfrase"/>
</dbReference>
<dbReference type="NCBIfam" id="TIGR03023">
    <property type="entry name" value="WcaJ_sugtrans"/>
    <property type="match status" value="1"/>
</dbReference>
<dbReference type="PANTHER" id="PTHR30576">
    <property type="entry name" value="COLANIC BIOSYNTHESIS UDP-GLUCOSE LIPID CARRIER TRANSFERASE"/>
    <property type="match status" value="1"/>
</dbReference>
<accession>A0ABV7MEL1</accession>
<keyword evidence="6 8" id="KW-0472">Membrane</keyword>
<evidence type="ECO:0000256" key="7">
    <source>
        <dbReference type="ARBA" id="ARBA00023169"/>
    </source>
</evidence>
<feature type="transmembrane region" description="Helical" evidence="8">
    <location>
        <begin position="63"/>
        <end position="80"/>
    </location>
</feature>
<evidence type="ECO:0000256" key="4">
    <source>
        <dbReference type="ARBA" id="ARBA00022692"/>
    </source>
</evidence>
<dbReference type="EMBL" id="JBHRVA010000003">
    <property type="protein sequence ID" value="MFC3303798.1"/>
    <property type="molecule type" value="Genomic_DNA"/>
</dbReference>
<dbReference type="InterPro" id="IPR017475">
    <property type="entry name" value="EPS_sugar_tfrase"/>
</dbReference>
<evidence type="ECO:0000313" key="11">
    <source>
        <dbReference type="Proteomes" id="UP001595607"/>
    </source>
</evidence>
<dbReference type="EC" id="2.7.8.31" evidence="10"/>
<comment type="similarity">
    <text evidence="2">Belongs to the bacterial sugar transferase family.</text>
</comment>
<protein>
    <submittedName>
        <fullName evidence="10">Undecaprenyl-phosphate glucose phosphotransferase</fullName>
        <ecNumber evidence="10">2.7.8.31</ecNumber>
    </submittedName>
</protein>
<keyword evidence="7" id="KW-0270">Exopolysaccharide synthesis</keyword>
<comment type="caution">
    <text evidence="10">The sequence shown here is derived from an EMBL/GenBank/DDBJ whole genome shotgun (WGS) entry which is preliminary data.</text>
</comment>
<feature type="transmembrane region" description="Helical" evidence="8">
    <location>
        <begin position="295"/>
        <end position="315"/>
    </location>
</feature>
<organism evidence="10 11">
    <name type="scientific">Parvularcula lutaonensis</name>
    <dbReference type="NCBI Taxonomy" id="491923"/>
    <lineage>
        <taxon>Bacteria</taxon>
        <taxon>Pseudomonadati</taxon>
        <taxon>Pseudomonadota</taxon>
        <taxon>Alphaproteobacteria</taxon>
        <taxon>Parvularculales</taxon>
        <taxon>Parvularculaceae</taxon>
        <taxon>Parvularcula</taxon>
    </lineage>
</organism>
<keyword evidence="3 10" id="KW-0808">Transferase</keyword>
<keyword evidence="5 8" id="KW-1133">Transmembrane helix</keyword>
<dbReference type="Pfam" id="PF02397">
    <property type="entry name" value="Bac_transf"/>
    <property type="match status" value="1"/>
</dbReference>
<gene>
    <name evidence="10" type="ORF">ACFONP_13780</name>
</gene>
<evidence type="ECO:0000313" key="10">
    <source>
        <dbReference type="EMBL" id="MFC3303798.1"/>
    </source>
</evidence>
<feature type="domain" description="Bacterial sugar transferase" evidence="9">
    <location>
        <begin position="289"/>
        <end position="474"/>
    </location>
</feature>
<evidence type="ECO:0000259" key="9">
    <source>
        <dbReference type="Pfam" id="PF02397"/>
    </source>
</evidence>
<keyword evidence="4 8" id="KW-0812">Transmembrane</keyword>
<evidence type="ECO:0000256" key="5">
    <source>
        <dbReference type="ARBA" id="ARBA00022989"/>
    </source>
</evidence>
<reference evidence="11" key="1">
    <citation type="journal article" date="2019" name="Int. J. Syst. Evol. Microbiol.">
        <title>The Global Catalogue of Microorganisms (GCM) 10K type strain sequencing project: providing services to taxonomists for standard genome sequencing and annotation.</title>
        <authorList>
            <consortium name="The Broad Institute Genomics Platform"/>
            <consortium name="The Broad Institute Genome Sequencing Center for Infectious Disease"/>
            <person name="Wu L."/>
            <person name="Ma J."/>
        </authorList>
    </citation>
    <scope>NUCLEOTIDE SEQUENCE [LARGE SCALE GENOMIC DNA]</scope>
    <source>
        <strain evidence="11">KCTC 22245</strain>
    </source>
</reference>
<dbReference type="GO" id="GO:0089702">
    <property type="term" value="F:undecaprenyl-phosphate glucose phosphotransferase activity"/>
    <property type="evidence" value="ECO:0007669"/>
    <property type="project" value="UniProtKB-EC"/>
</dbReference>
<feature type="transmembrane region" description="Helical" evidence="8">
    <location>
        <begin position="23"/>
        <end position="43"/>
    </location>
</feature>
<dbReference type="PANTHER" id="PTHR30576:SF21">
    <property type="entry name" value="UDP-GLUCOSE:UNDECAPRENYL-PHOSPHATE GLUCOSE-1-PHOSPHATE TRANSFERASE"/>
    <property type="match status" value="1"/>
</dbReference>
<evidence type="ECO:0000256" key="6">
    <source>
        <dbReference type="ARBA" id="ARBA00023136"/>
    </source>
</evidence>
<evidence type="ECO:0000256" key="3">
    <source>
        <dbReference type="ARBA" id="ARBA00022679"/>
    </source>
</evidence>
<evidence type="ECO:0000256" key="1">
    <source>
        <dbReference type="ARBA" id="ARBA00004141"/>
    </source>
</evidence>
<dbReference type="Proteomes" id="UP001595607">
    <property type="component" value="Unassembled WGS sequence"/>
</dbReference>
<keyword evidence="11" id="KW-1185">Reference proteome</keyword>
<name>A0ABV7MEL1_9PROT</name>